<evidence type="ECO:0000256" key="2">
    <source>
        <dbReference type="ARBA" id="ARBA00022618"/>
    </source>
</evidence>
<evidence type="ECO:0000256" key="4">
    <source>
        <dbReference type="ARBA" id="ARBA00023306"/>
    </source>
</evidence>
<reference evidence="6" key="1">
    <citation type="submission" date="2011-04" db="EMBL/GenBank/DDBJ databases">
        <title>The complete genome of Treponema brennaborense DSM 12168.</title>
        <authorList>
            <person name="Lucas S."/>
            <person name="Han J."/>
            <person name="Lapidus A."/>
            <person name="Bruce D."/>
            <person name="Goodwin L."/>
            <person name="Pitluck S."/>
            <person name="Peters L."/>
            <person name="Kyrpides N."/>
            <person name="Mavromatis K."/>
            <person name="Ivanova N."/>
            <person name="Mikhailova N."/>
            <person name="Pagani I."/>
            <person name="Teshima H."/>
            <person name="Detter J.C."/>
            <person name="Tapia R."/>
            <person name="Han C."/>
            <person name="Land M."/>
            <person name="Hauser L."/>
            <person name="Markowitz V."/>
            <person name="Cheng J.-F."/>
            <person name="Hugenholtz P."/>
            <person name="Woyke T."/>
            <person name="Wu D."/>
            <person name="Gronow S."/>
            <person name="Wellnitz S."/>
            <person name="Brambilla E."/>
            <person name="Klenk H.-P."/>
            <person name="Eisen J.A."/>
        </authorList>
    </citation>
    <scope>NUCLEOTIDE SEQUENCE [LARGE SCALE GENOMIC DNA]</scope>
    <source>
        <strain evidence="6">DSM 12168 / CIP 105900 / DD5/3</strain>
    </source>
</reference>
<dbReference type="InterPro" id="IPR005234">
    <property type="entry name" value="ScpB_csome_segregation"/>
</dbReference>
<dbReference type="Proteomes" id="UP000006546">
    <property type="component" value="Chromosome"/>
</dbReference>
<evidence type="ECO:0000256" key="3">
    <source>
        <dbReference type="ARBA" id="ARBA00022829"/>
    </source>
</evidence>
<dbReference type="KEGG" id="tbe:Trebr_1723"/>
<dbReference type="EMBL" id="CP002696">
    <property type="protein sequence ID" value="AEE17145.1"/>
    <property type="molecule type" value="Genomic_DNA"/>
</dbReference>
<dbReference type="eggNOG" id="COG1386">
    <property type="taxonomic scope" value="Bacteria"/>
</dbReference>
<dbReference type="GO" id="GO:0051304">
    <property type="term" value="P:chromosome separation"/>
    <property type="evidence" value="ECO:0007669"/>
    <property type="project" value="InterPro"/>
</dbReference>
<accession>F4LQD6</accession>
<keyword evidence="4" id="KW-0131">Cell cycle</keyword>
<sequence length="216" mass="23947">MSVQSGVVCGGAQAVIAQIPPSAETACGAGGSNDHMEIQLEKETALIEAILFLESEPQDENSLARISEMSKDVVDEVLERLKARYAAEDSGIELSRISGGWVLSPKKEMWGFLKERYGKKNESRLSRAAMETLSIIAYSQPITRAEIEAIRGVSADNMIRILTERNLIKEVGKKDIPGKPVQFGTTKEFLKFFRLNSIADLPRLDETESERFELAR</sequence>
<keyword evidence="2" id="KW-0132">Cell division</keyword>
<dbReference type="Gene3D" id="1.10.10.10">
    <property type="entry name" value="Winged helix-like DNA-binding domain superfamily/Winged helix DNA-binding domain"/>
    <property type="match status" value="2"/>
</dbReference>
<protein>
    <submittedName>
        <fullName evidence="5">Chromosome segregation and condensation protein, ScpB</fullName>
    </submittedName>
</protein>
<keyword evidence="6" id="KW-1185">Reference proteome</keyword>
<organism evidence="5 6">
    <name type="scientific">Treponema brennaborense (strain DSM 12168 / CIP 105900 / DD5/3)</name>
    <dbReference type="NCBI Taxonomy" id="906968"/>
    <lineage>
        <taxon>Bacteria</taxon>
        <taxon>Pseudomonadati</taxon>
        <taxon>Spirochaetota</taxon>
        <taxon>Spirochaetia</taxon>
        <taxon>Spirochaetales</taxon>
        <taxon>Treponemataceae</taxon>
        <taxon>Treponema</taxon>
    </lineage>
</organism>
<evidence type="ECO:0000313" key="6">
    <source>
        <dbReference type="Proteomes" id="UP000006546"/>
    </source>
</evidence>
<keyword evidence="1" id="KW-0963">Cytoplasm</keyword>
<dbReference type="AlphaFoldDB" id="F4LQD6"/>
<dbReference type="STRING" id="906968.Trebr_1723"/>
<dbReference type="InterPro" id="IPR036388">
    <property type="entry name" value="WH-like_DNA-bd_sf"/>
</dbReference>
<dbReference type="PANTHER" id="PTHR34298">
    <property type="entry name" value="SEGREGATION AND CONDENSATION PROTEIN B"/>
    <property type="match status" value="1"/>
</dbReference>
<name>F4LQD6_TREBD</name>
<dbReference type="HOGENOM" id="CLU_045647_5_3_12"/>
<dbReference type="SUPFAM" id="SSF46785">
    <property type="entry name" value="Winged helix' DNA-binding domain"/>
    <property type="match status" value="2"/>
</dbReference>
<proteinExistence type="predicted"/>
<dbReference type="Pfam" id="PF04079">
    <property type="entry name" value="SMC_ScpB"/>
    <property type="match status" value="1"/>
</dbReference>
<gene>
    <name evidence="5" type="ordered locus">Trebr_1723</name>
</gene>
<evidence type="ECO:0000313" key="5">
    <source>
        <dbReference type="EMBL" id="AEE17145.1"/>
    </source>
</evidence>
<dbReference type="GO" id="GO:0051301">
    <property type="term" value="P:cell division"/>
    <property type="evidence" value="ECO:0007669"/>
    <property type="project" value="UniProtKB-KW"/>
</dbReference>
<dbReference type="PANTHER" id="PTHR34298:SF2">
    <property type="entry name" value="SEGREGATION AND CONDENSATION PROTEIN B"/>
    <property type="match status" value="1"/>
</dbReference>
<evidence type="ECO:0000256" key="1">
    <source>
        <dbReference type="ARBA" id="ARBA00022490"/>
    </source>
</evidence>
<dbReference type="NCBIfam" id="TIGR00281">
    <property type="entry name" value="SMC-Scp complex subunit ScpB"/>
    <property type="match status" value="1"/>
</dbReference>
<keyword evidence="3" id="KW-0159">Chromosome partition</keyword>
<dbReference type="InterPro" id="IPR036390">
    <property type="entry name" value="WH_DNA-bd_sf"/>
</dbReference>